<reference evidence="5" key="2">
    <citation type="submission" date="2010-04" db="EMBL/GenBank/DDBJ databases">
        <authorList>
            <person name="Buell R."/>
            <person name="Hamilton J."/>
            <person name="Hostetler J."/>
        </authorList>
    </citation>
    <scope>NUCLEOTIDE SEQUENCE [LARGE SCALE GENOMIC DNA]</scope>
    <source>
        <strain evidence="5">DAOM:BR144</strain>
    </source>
</reference>
<dbReference type="PROSITE" id="PS50222">
    <property type="entry name" value="EF_HAND_2"/>
    <property type="match status" value="2"/>
</dbReference>
<dbReference type="Pfam" id="PF13516">
    <property type="entry name" value="LRR_6"/>
    <property type="match status" value="2"/>
</dbReference>
<dbReference type="SUPFAM" id="SSF47473">
    <property type="entry name" value="EF-hand"/>
    <property type="match status" value="1"/>
</dbReference>
<dbReference type="Gene3D" id="1.10.238.10">
    <property type="entry name" value="EF-hand"/>
    <property type="match status" value="1"/>
</dbReference>
<dbReference type="InterPro" id="IPR052394">
    <property type="entry name" value="LRR-containing"/>
</dbReference>
<evidence type="ECO:0000259" key="3">
    <source>
        <dbReference type="PROSITE" id="PS50222"/>
    </source>
</evidence>
<dbReference type="PANTHER" id="PTHR24114">
    <property type="entry name" value="LEUCINE RICH REPEAT FAMILY PROTEIN"/>
    <property type="match status" value="1"/>
</dbReference>
<dbReference type="Gene3D" id="3.80.10.10">
    <property type="entry name" value="Ribonuclease Inhibitor"/>
    <property type="match status" value="1"/>
</dbReference>
<reference evidence="5" key="1">
    <citation type="journal article" date="2010" name="Genome Biol.">
        <title>Genome sequence of the necrotrophic plant pathogen Pythium ultimum reveals original pathogenicity mechanisms and effector repertoire.</title>
        <authorList>
            <person name="Levesque C.A."/>
            <person name="Brouwer H."/>
            <person name="Cano L."/>
            <person name="Hamilton J.P."/>
            <person name="Holt C."/>
            <person name="Huitema E."/>
            <person name="Raffaele S."/>
            <person name="Robideau G.P."/>
            <person name="Thines M."/>
            <person name="Win J."/>
            <person name="Zerillo M.M."/>
            <person name="Beakes G.W."/>
            <person name="Boore J.L."/>
            <person name="Busam D."/>
            <person name="Dumas B."/>
            <person name="Ferriera S."/>
            <person name="Fuerstenberg S.I."/>
            <person name="Gachon C.M."/>
            <person name="Gaulin E."/>
            <person name="Govers F."/>
            <person name="Grenville-Briggs L."/>
            <person name="Horner N."/>
            <person name="Hostetler J."/>
            <person name="Jiang R.H."/>
            <person name="Johnson J."/>
            <person name="Krajaejun T."/>
            <person name="Lin H."/>
            <person name="Meijer H.J."/>
            <person name="Moore B."/>
            <person name="Morris P."/>
            <person name="Phuntmart V."/>
            <person name="Puiu D."/>
            <person name="Shetty J."/>
            <person name="Stajich J.E."/>
            <person name="Tripathy S."/>
            <person name="Wawra S."/>
            <person name="van West P."/>
            <person name="Whitty B.R."/>
            <person name="Coutinho P.M."/>
            <person name="Henrissat B."/>
            <person name="Martin F."/>
            <person name="Thomas P.D."/>
            <person name="Tyler B.M."/>
            <person name="De Vries R.P."/>
            <person name="Kamoun S."/>
            <person name="Yandell M."/>
            <person name="Tisserat N."/>
            <person name="Buell C.R."/>
        </authorList>
    </citation>
    <scope>NUCLEOTIDE SEQUENCE</scope>
    <source>
        <strain evidence="5">DAOM:BR144</strain>
    </source>
</reference>
<dbReference type="GO" id="GO:0005509">
    <property type="term" value="F:calcium ion binding"/>
    <property type="evidence" value="ECO:0007669"/>
    <property type="project" value="InterPro"/>
</dbReference>
<feature type="domain" description="EF-hand" evidence="3">
    <location>
        <begin position="735"/>
        <end position="770"/>
    </location>
</feature>
<dbReference type="VEuPathDB" id="FungiDB:PYU1_G005006"/>
<evidence type="ECO:0000313" key="5">
    <source>
        <dbReference type="Proteomes" id="UP000019132"/>
    </source>
</evidence>
<reference evidence="4" key="3">
    <citation type="submission" date="2015-02" db="UniProtKB">
        <authorList>
            <consortium name="EnsemblProtists"/>
        </authorList>
    </citation>
    <scope>IDENTIFICATION</scope>
    <source>
        <strain evidence="4">DAOM BR144</strain>
    </source>
</reference>
<feature type="region of interest" description="Disordered" evidence="2">
    <location>
        <begin position="1018"/>
        <end position="1072"/>
    </location>
</feature>
<dbReference type="Pfam" id="PF13499">
    <property type="entry name" value="EF-hand_7"/>
    <property type="match status" value="1"/>
</dbReference>
<sequence>MEPPDSSDAAKAVARGANQRGSLPKAQSSAKKLASKPSVVFSISSSTGASDGNNAPTPKSKDKEDIPWKRHMNVESAIASPQPSTGGAATNRFDDAEPWDISRINKPWEIDKELRRSLPFLARTKRSEKESAADKFLRLSKLPLPMAPNAESMLLDMGTPLEKRGSQKALVLTAETKAKYFGATAKTECHAIFRKLAAQKYLTTVPLDEFLAEQQNREDHETALLGPRAAVTPLPLSRMVSKIQGNESGKDKGGKVMIPSLPSLAHLGSSSASTSASLHEQNFHQIDCMGLFSRQFTARHKFSSLCLEKDLPPCIRLIVRNYFSPEINVSHMAIGDELACVFAACLYDLPMVTGLNVRNNRLRDQGLRAIIDVVIAKKDMFHIDLSENKFDGDASSSLAAYLGSATCALQSLKLSHADVDDTELAPFAKALHTNKSLQTLDLSSNLIGSTENLNVVRPSIVTGGEALATMLCINYTLTSLDLSWNYLRLGGAVELGKALGFNSGLRELNLAYNAFGDAGAQAIGESLLSNTFLEKLNLSNNNIPAHGALAIASAIKLNQRLTYVNMDGNPLGQTGGRGLLHAVAACTERQLQVSMEGCNFDLTDADAFDPAESTGTYDLNMEIPYERAVALELLRVANTKQGCKFLSIVHTSAATKQKRNIKVELREAEGSEAHRRLLKTAGILTNPQMSERKIKEYKLDRPSLVTLFYELDQDDSGFIDDNELKRGMRKIGLAFRDEDIPRYIAQYDLDGTGTMELDEFVELMSSFNLEEGQFARECVDLETNEAFTIPTEGRLQIDFVDFHVSVDHDNAHSQAGVERLIENISTSKNKSQMLAMAKSGLFFKANEAQLLLESVADVYEVTQAVTTLLPNMVDPKNAYALIDHNLDASQRVRLQHLLGQALQPMLGLSTGHYKVDLGNDLDRLTLKKVIENSNRTAFLRKKAGLKDTSQHGNHHGFRNETMNGKPMKVEPQFLDNLPKFGIIEFDYVQIGRAPSHPVSNKRFEQILAICQLERMGKTMGSSAGSDKASRERSTSTTPQQSSTQAAVKDARGKPGANNKRDAKQQPASPFPPLRHFTRVLFSELESMKTVKNYVNFGDALNDVVELSASPSASPSPPSPTRTSPVHDPDQSESTALTTNDDDDNAARGEPTTTKKSDDNANSAAMIIKRGDKATCTARRLIFNLQWLLAMRWLTAQQAVRLLSVWPVAFEGARVDLVCLLFDRVTDLHNFNGVLSALHEPEAAQCFYRFGWLNIWTPLVPDNYYELNLSLYEEREVAKALVRLAIDEPGENWQHETFGWSRDELIPGWELNMSWLKDGGFPEKGFLCLEYYSGADKGCGPVWPTRRELASGTLCGLPDEVDEIISYVDSLSMVPGHHRISR</sequence>
<accession>K3WJ75</accession>
<keyword evidence="1" id="KW-0106">Calcium</keyword>
<feature type="region of interest" description="Disordered" evidence="2">
    <location>
        <begin position="1107"/>
        <end position="1158"/>
    </location>
</feature>
<feature type="region of interest" description="Disordered" evidence="2">
    <location>
        <begin position="945"/>
        <end position="966"/>
    </location>
</feature>
<evidence type="ECO:0000313" key="4">
    <source>
        <dbReference type="EnsemblProtists" id="PYU1_T005017"/>
    </source>
</evidence>
<feature type="compositionally biased region" description="Low complexity" evidence="2">
    <location>
        <begin position="1034"/>
        <end position="1044"/>
    </location>
</feature>
<dbReference type="EnsemblProtists" id="PYU1_T005017">
    <property type="protein sequence ID" value="PYU1_T005017"/>
    <property type="gene ID" value="PYU1_G005006"/>
</dbReference>
<feature type="compositionally biased region" description="Low complexity" evidence="2">
    <location>
        <begin position="22"/>
        <end position="50"/>
    </location>
</feature>
<proteinExistence type="predicted"/>
<dbReference type="OMA" id="EIPYERA"/>
<dbReference type="Proteomes" id="UP000019132">
    <property type="component" value="Unassembled WGS sequence"/>
</dbReference>
<dbReference type="SMART" id="SM00054">
    <property type="entry name" value="EFh"/>
    <property type="match status" value="2"/>
</dbReference>
<dbReference type="InterPro" id="IPR011992">
    <property type="entry name" value="EF-hand-dom_pair"/>
</dbReference>
<dbReference type="InterPro" id="IPR032675">
    <property type="entry name" value="LRR_dom_sf"/>
</dbReference>
<feature type="region of interest" description="Disordered" evidence="2">
    <location>
        <begin position="1"/>
        <end position="70"/>
    </location>
</feature>
<organism evidence="4 5">
    <name type="scientific">Globisporangium ultimum (strain ATCC 200006 / CBS 805.95 / DAOM BR144)</name>
    <name type="common">Pythium ultimum</name>
    <dbReference type="NCBI Taxonomy" id="431595"/>
    <lineage>
        <taxon>Eukaryota</taxon>
        <taxon>Sar</taxon>
        <taxon>Stramenopiles</taxon>
        <taxon>Oomycota</taxon>
        <taxon>Peronosporomycetes</taxon>
        <taxon>Pythiales</taxon>
        <taxon>Pythiaceae</taxon>
        <taxon>Globisporangium</taxon>
    </lineage>
</organism>
<dbReference type="InterPro" id="IPR018247">
    <property type="entry name" value="EF_Hand_1_Ca_BS"/>
</dbReference>
<dbReference type="InParanoid" id="K3WJ75"/>
<dbReference type="PROSITE" id="PS00018">
    <property type="entry name" value="EF_HAND_1"/>
    <property type="match status" value="2"/>
</dbReference>
<dbReference type="SUPFAM" id="SSF52047">
    <property type="entry name" value="RNI-like"/>
    <property type="match status" value="1"/>
</dbReference>
<feature type="compositionally biased region" description="Basic and acidic residues" evidence="2">
    <location>
        <begin position="1048"/>
        <end position="1063"/>
    </location>
</feature>
<dbReference type="InterPro" id="IPR001611">
    <property type="entry name" value="Leu-rich_rpt"/>
</dbReference>
<dbReference type="CDD" id="cd00051">
    <property type="entry name" value="EFh"/>
    <property type="match status" value="1"/>
</dbReference>
<keyword evidence="5" id="KW-1185">Reference proteome</keyword>
<dbReference type="PROSITE" id="PS51450">
    <property type="entry name" value="LRR"/>
    <property type="match status" value="1"/>
</dbReference>
<evidence type="ECO:0000256" key="1">
    <source>
        <dbReference type="ARBA" id="ARBA00022837"/>
    </source>
</evidence>
<feature type="compositionally biased region" description="Basic and acidic residues" evidence="2">
    <location>
        <begin position="59"/>
        <end position="68"/>
    </location>
</feature>
<dbReference type="eggNOG" id="KOG4308">
    <property type="taxonomic scope" value="Eukaryota"/>
</dbReference>
<dbReference type="PANTHER" id="PTHR24114:SF2">
    <property type="entry name" value="F-BOX DOMAIN-CONTAINING PROTEIN-RELATED"/>
    <property type="match status" value="1"/>
</dbReference>
<feature type="domain" description="EF-hand" evidence="3">
    <location>
        <begin position="699"/>
        <end position="734"/>
    </location>
</feature>
<protein>
    <recommendedName>
        <fullName evidence="3">EF-hand domain-containing protein</fullName>
    </recommendedName>
</protein>
<dbReference type="EMBL" id="GL376564">
    <property type="status" value="NOT_ANNOTATED_CDS"/>
    <property type="molecule type" value="Genomic_DNA"/>
</dbReference>
<name>K3WJ75_GLOUD</name>
<dbReference type="HOGENOM" id="CLU_003344_0_0_1"/>
<dbReference type="STRING" id="431595.K3WJ75"/>
<evidence type="ECO:0000256" key="2">
    <source>
        <dbReference type="SAM" id="MobiDB-lite"/>
    </source>
</evidence>
<dbReference type="SMART" id="SM00368">
    <property type="entry name" value="LRR_RI"/>
    <property type="match status" value="6"/>
</dbReference>
<dbReference type="InterPro" id="IPR002048">
    <property type="entry name" value="EF_hand_dom"/>
</dbReference>